<proteinExistence type="predicted"/>
<gene>
    <name evidence="1" type="ORF">TorRG33x02_202550</name>
</gene>
<comment type="caution">
    <text evidence="1">The sequence shown here is derived from an EMBL/GenBank/DDBJ whole genome shotgun (WGS) entry which is preliminary data.</text>
</comment>
<dbReference type="EMBL" id="JXTC01000170">
    <property type="protein sequence ID" value="PON83961.1"/>
    <property type="molecule type" value="Genomic_DNA"/>
</dbReference>
<evidence type="ECO:0000313" key="1">
    <source>
        <dbReference type="EMBL" id="PON83961.1"/>
    </source>
</evidence>
<reference evidence="2" key="1">
    <citation type="submission" date="2016-06" db="EMBL/GenBank/DDBJ databases">
        <title>Parallel loss of symbiosis genes in relatives of nitrogen-fixing non-legume Parasponia.</title>
        <authorList>
            <person name="Van Velzen R."/>
            <person name="Holmer R."/>
            <person name="Bu F."/>
            <person name="Rutten L."/>
            <person name="Van Zeijl A."/>
            <person name="Liu W."/>
            <person name="Santuari L."/>
            <person name="Cao Q."/>
            <person name="Sharma T."/>
            <person name="Shen D."/>
            <person name="Roswanjaya Y."/>
            <person name="Wardhani T."/>
            <person name="Kalhor M.S."/>
            <person name="Jansen J."/>
            <person name="Van den Hoogen J."/>
            <person name="Gungor B."/>
            <person name="Hartog M."/>
            <person name="Hontelez J."/>
            <person name="Verver J."/>
            <person name="Yang W.-C."/>
            <person name="Schijlen E."/>
            <person name="Repin R."/>
            <person name="Schilthuizen M."/>
            <person name="Schranz E."/>
            <person name="Heidstra R."/>
            <person name="Miyata K."/>
            <person name="Fedorova E."/>
            <person name="Kohlen W."/>
            <person name="Bisseling T."/>
            <person name="Smit S."/>
            <person name="Geurts R."/>
        </authorList>
    </citation>
    <scope>NUCLEOTIDE SEQUENCE [LARGE SCALE GENOMIC DNA]</scope>
    <source>
        <strain evidence="2">cv. RG33-2</strain>
    </source>
</reference>
<sequence>MLSESFLWKPKTFLSLTSAALLSASPSPHFRVLLMLISGLCSVVEAATLPLPPSLFYSPPSTISSAANVFSTAT</sequence>
<dbReference type="Proteomes" id="UP000237000">
    <property type="component" value="Unassembled WGS sequence"/>
</dbReference>
<dbReference type="InParanoid" id="A0A2P5EEJ7"/>
<accession>A0A2P5EEJ7</accession>
<dbReference type="AlphaFoldDB" id="A0A2P5EEJ7"/>
<keyword evidence="2" id="KW-1185">Reference proteome</keyword>
<evidence type="ECO:0000313" key="2">
    <source>
        <dbReference type="Proteomes" id="UP000237000"/>
    </source>
</evidence>
<name>A0A2P5EEJ7_TREOI</name>
<organism evidence="1 2">
    <name type="scientific">Trema orientale</name>
    <name type="common">Charcoal tree</name>
    <name type="synonym">Celtis orientalis</name>
    <dbReference type="NCBI Taxonomy" id="63057"/>
    <lineage>
        <taxon>Eukaryota</taxon>
        <taxon>Viridiplantae</taxon>
        <taxon>Streptophyta</taxon>
        <taxon>Embryophyta</taxon>
        <taxon>Tracheophyta</taxon>
        <taxon>Spermatophyta</taxon>
        <taxon>Magnoliopsida</taxon>
        <taxon>eudicotyledons</taxon>
        <taxon>Gunneridae</taxon>
        <taxon>Pentapetalae</taxon>
        <taxon>rosids</taxon>
        <taxon>fabids</taxon>
        <taxon>Rosales</taxon>
        <taxon>Cannabaceae</taxon>
        <taxon>Trema</taxon>
    </lineage>
</organism>
<protein>
    <submittedName>
        <fullName evidence="1">Uncharacterized protein</fullName>
    </submittedName>
</protein>